<evidence type="ECO:0000256" key="1">
    <source>
        <dbReference type="SAM" id="Phobius"/>
    </source>
</evidence>
<dbReference type="RefSeq" id="WP_254154708.1">
    <property type="nucleotide sequence ID" value="NZ_JAHESD010000038.1"/>
</dbReference>
<gene>
    <name evidence="2" type="ORF">KK060_15765</name>
</gene>
<evidence type="ECO:0000313" key="3">
    <source>
        <dbReference type="Proteomes" id="UP000772618"/>
    </source>
</evidence>
<dbReference type="Proteomes" id="UP000772618">
    <property type="component" value="Unassembled WGS sequence"/>
</dbReference>
<dbReference type="EMBL" id="JAHESD010000038">
    <property type="protein sequence ID" value="MBT1704752.1"/>
    <property type="molecule type" value="Genomic_DNA"/>
</dbReference>
<sequence length="101" mass="11148">MPANPKYLTHSGWQRFAKISAAILGGYLVTTALHLALAAWTSHVTVIITSAFSSFILWVILMVLAFLPRNGWKVWLIYAGIAIAGFVLAWAGKIYNPNFLN</sequence>
<comment type="caution">
    <text evidence="2">The sequence shown here is derived from an EMBL/GenBank/DDBJ whole genome shotgun (WGS) entry which is preliminary data.</text>
</comment>
<feature type="transmembrane region" description="Helical" evidence="1">
    <location>
        <begin position="74"/>
        <end position="92"/>
    </location>
</feature>
<evidence type="ECO:0008006" key="4">
    <source>
        <dbReference type="Google" id="ProtNLM"/>
    </source>
</evidence>
<name>A0ABS5VVB9_9BACT</name>
<protein>
    <recommendedName>
        <fullName evidence="4">DUF3649 domain-containing protein</fullName>
    </recommendedName>
</protein>
<accession>A0ABS5VVB9</accession>
<keyword evidence="3" id="KW-1185">Reference proteome</keyword>
<keyword evidence="1" id="KW-1133">Transmembrane helix</keyword>
<organism evidence="2 3">
    <name type="scientific">Chryseosolibacter indicus</name>
    <dbReference type="NCBI Taxonomy" id="2782351"/>
    <lineage>
        <taxon>Bacteria</taxon>
        <taxon>Pseudomonadati</taxon>
        <taxon>Bacteroidota</taxon>
        <taxon>Cytophagia</taxon>
        <taxon>Cytophagales</taxon>
        <taxon>Chryseotaleaceae</taxon>
        <taxon>Chryseosolibacter</taxon>
    </lineage>
</organism>
<feature type="transmembrane region" description="Helical" evidence="1">
    <location>
        <begin position="21"/>
        <end position="40"/>
    </location>
</feature>
<feature type="transmembrane region" description="Helical" evidence="1">
    <location>
        <begin position="46"/>
        <end position="67"/>
    </location>
</feature>
<proteinExistence type="predicted"/>
<evidence type="ECO:0000313" key="2">
    <source>
        <dbReference type="EMBL" id="MBT1704752.1"/>
    </source>
</evidence>
<keyword evidence="1" id="KW-0812">Transmembrane</keyword>
<keyword evidence="1" id="KW-0472">Membrane</keyword>
<reference evidence="2 3" key="1">
    <citation type="submission" date="2021-05" db="EMBL/GenBank/DDBJ databases">
        <title>A Polyphasic approach of four new species of the genus Ohtaekwangia: Ohtaekwangia histidinii sp. nov., Ohtaekwangia cretensis sp. nov., Ohtaekwangia indiensis sp. nov., Ohtaekwangia reichenbachii sp. nov. from diverse environment.</title>
        <authorList>
            <person name="Octaviana S."/>
        </authorList>
    </citation>
    <scope>NUCLEOTIDE SEQUENCE [LARGE SCALE GENOMIC DNA]</scope>
    <source>
        <strain evidence="2 3">PWU20</strain>
    </source>
</reference>